<dbReference type="Proteomes" id="UP000000245">
    <property type="component" value="Chromosome"/>
</dbReference>
<gene>
    <name evidence="2" type="ordered locus">Acry_0589</name>
</gene>
<dbReference type="EMBL" id="CP000697">
    <property type="protein sequence ID" value="ABQ29813.1"/>
    <property type="molecule type" value="Genomic_DNA"/>
</dbReference>
<accession>A5FW31</accession>
<evidence type="ECO:0000256" key="1">
    <source>
        <dbReference type="SAM" id="MobiDB-lite"/>
    </source>
</evidence>
<reference evidence="2 3" key="1">
    <citation type="submission" date="2007-05" db="EMBL/GenBank/DDBJ databases">
        <title>Complete sequence of chromosome of Acidiphilium cryptum JF-5.</title>
        <authorList>
            <consortium name="US DOE Joint Genome Institute"/>
            <person name="Copeland A."/>
            <person name="Lucas S."/>
            <person name="Lapidus A."/>
            <person name="Barry K."/>
            <person name="Detter J.C."/>
            <person name="Glavina del Rio T."/>
            <person name="Hammon N."/>
            <person name="Israni S."/>
            <person name="Dalin E."/>
            <person name="Tice H."/>
            <person name="Pitluck S."/>
            <person name="Sims D."/>
            <person name="Brettin T."/>
            <person name="Bruce D."/>
            <person name="Han C."/>
            <person name="Schmutz J."/>
            <person name="Larimer F."/>
            <person name="Land M."/>
            <person name="Hauser L."/>
            <person name="Kyrpides N."/>
            <person name="Kim E."/>
            <person name="Magnuson T."/>
            <person name="Richardson P."/>
        </authorList>
    </citation>
    <scope>NUCLEOTIDE SEQUENCE [LARGE SCALE GENOMIC DNA]</scope>
    <source>
        <strain evidence="2 3">JF-5</strain>
    </source>
</reference>
<feature type="compositionally biased region" description="Pro residues" evidence="1">
    <location>
        <begin position="155"/>
        <end position="171"/>
    </location>
</feature>
<organism evidence="2 3">
    <name type="scientific">Acidiphilium cryptum (strain JF-5)</name>
    <dbReference type="NCBI Taxonomy" id="349163"/>
    <lineage>
        <taxon>Bacteria</taxon>
        <taxon>Pseudomonadati</taxon>
        <taxon>Pseudomonadota</taxon>
        <taxon>Alphaproteobacteria</taxon>
        <taxon>Acetobacterales</taxon>
        <taxon>Acidocellaceae</taxon>
        <taxon>Acidiphilium</taxon>
    </lineage>
</organism>
<feature type="region of interest" description="Disordered" evidence="1">
    <location>
        <begin position="64"/>
        <end position="86"/>
    </location>
</feature>
<feature type="region of interest" description="Disordered" evidence="1">
    <location>
        <begin position="141"/>
        <end position="203"/>
    </location>
</feature>
<dbReference type="STRING" id="349163.Acry_0589"/>
<keyword evidence="3" id="KW-1185">Reference proteome</keyword>
<protein>
    <submittedName>
        <fullName evidence="2">Uncharacterized protein</fullName>
    </submittedName>
</protein>
<feature type="compositionally biased region" description="Low complexity" evidence="1">
    <location>
        <begin position="64"/>
        <end position="83"/>
    </location>
</feature>
<dbReference type="HOGENOM" id="CLU_113985_0_0_5"/>
<proteinExistence type="predicted"/>
<dbReference type="KEGG" id="acr:Acry_0589"/>
<name>A5FW31_ACICJ</name>
<evidence type="ECO:0000313" key="2">
    <source>
        <dbReference type="EMBL" id="ABQ29813.1"/>
    </source>
</evidence>
<sequence>MTAPSAPSPGFLLRPRFDAFIEALCAHIAGEGAKRRIAGPLIILIWQRLRRLAARFARLVTTPPRARATPPRARITRPAGRPGAPHPLPRAFGWLARLIPGTASVAAPFRALLDTPDMAALIAATPEAGRILRPLCHTLGIRPPAPLRRPRQPRLAPPPEAPSPELPPRPEPPAHHLAPPPNPAWPRAPGATRFNPPRRKKPA</sequence>
<dbReference type="RefSeq" id="WP_011941626.1">
    <property type="nucleotide sequence ID" value="NC_009484.1"/>
</dbReference>
<dbReference type="AlphaFoldDB" id="A5FW31"/>
<evidence type="ECO:0000313" key="3">
    <source>
        <dbReference type="Proteomes" id="UP000000245"/>
    </source>
</evidence>